<keyword evidence="2" id="KW-0804">Transcription</keyword>
<dbReference type="AlphaFoldDB" id="A0A510VBN5"/>
<feature type="domain" description="Putative zinc-finger" evidence="4">
    <location>
        <begin position="23"/>
        <end position="48"/>
    </location>
</feature>
<accession>A0A510VBN5</accession>
<dbReference type="EMBL" id="BJUB01000016">
    <property type="protein sequence ID" value="GEK23411.1"/>
    <property type="molecule type" value="Genomic_DNA"/>
</dbReference>
<gene>
    <name evidence="5" type="ORF">CXY01_39310</name>
</gene>
<keyword evidence="3" id="KW-0812">Transmembrane</keyword>
<proteinExistence type="predicted"/>
<name>A0A510VBN5_9CELL</name>
<keyword evidence="1" id="KW-0805">Transcription regulation</keyword>
<evidence type="ECO:0000256" key="1">
    <source>
        <dbReference type="ARBA" id="ARBA00023015"/>
    </source>
</evidence>
<comment type="caution">
    <text evidence="5">The sequence shown here is derived from an EMBL/GenBank/DDBJ whole genome shotgun (WGS) entry which is preliminary data.</text>
</comment>
<dbReference type="RefSeq" id="WP_146931234.1">
    <property type="nucleotide sequence ID" value="NZ_BJUB01000016.1"/>
</dbReference>
<sequence length="241" mass="25077">MTGRDTDDQRTTGEDPFREWDAAYVLGSLDPADRRVFEDHLRTCAACRAAVADLAGMPGLLRMVPAAEATTLGGPPAAEVVELAVVARAVQRDRRRRTAVLTGAAAALLVLGGVAGVLLGRPTGVPQATATTTSSQVSALQLEPVGAAAVTADLTLQEKRWGTRIDWECSYPSDDGAYPTVPTYELVLVDDDGTSTVVATWTGGSTGARGLGASSSIVTDTIRRVEIRVQGTDAVLAAAQT</sequence>
<feature type="transmembrane region" description="Helical" evidence="3">
    <location>
        <begin position="98"/>
        <end position="119"/>
    </location>
</feature>
<dbReference type="Proteomes" id="UP000321118">
    <property type="component" value="Unassembled WGS sequence"/>
</dbReference>
<keyword evidence="3" id="KW-1133">Transmembrane helix</keyword>
<reference evidence="5 6" key="1">
    <citation type="submission" date="2019-07" db="EMBL/GenBank/DDBJ databases">
        <title>Whole genome shotgun sequence of Cellulomonas xylanilytica NBRC 101102.</title>
        <authorList>
            <person name="Hosoyama A."/>
            <person name="Uohara A."/>
            <person name="Ohji S."/>
            <person name="Ichikawa N."/>
        </authorList>
    </citation>
    <scope>NUCLEOTIDE SEQUENCE [LARGE SCALE GENOMIC DNA]</scope>
    <source>
        <strain evidence="5 6">NBRC 101102</strain>
    </source>
</reference>
<evidence type="ECO:0000259" key="4">
    <source>
        <dbReference type="Pfam" id="PF13490"/>
    </source>
</evidence>
<dbReference type="OrthoDB" id="5242431at2"/>
<evidence type="ECO:0000313" key="6">
    <source>
        <dbReference type="Proteomes" id="UP000321118"/>
    </source>
</evidence>
<dbReference type="Pfam" id="PF13490">
    <property type="entry name" value="zf-HC2"/>
    <property type="match status" value="1"/>
</dbReference>
<evidence type="ECO:0000313" key="5">
    <source>
        <dbReference type="EMBL" id="GEK23411.1"/>
    </source>
</evidence>
<evidence type="ECO:0000256" key="3">
    <source>
        <dbReference type="SAM" id="Phobius"/>
    </source>
</evidence>
<keyword evidence="6" id="KW-1185">Reference proteome</keyword>
<organism evidence="5 6">
    <name type="scientific">Cellulomonas xylanilytica</name>
    <dbReference type="NCBI Taxonomy" id="233583"/>
    <lineage>
        <taxon>Bacteria</taxon>
        <taxon>Bacillati</taxon>
        <taxon>Actinomycetota</taxon>
        <taxon>Actinomycetes</taxon>
        <taxon>Micrococcales</taxon>
        <taxon>Cellulomonadaceae</taxon>
        <taxon>Cellulomonas</taxon>
    </lineage>
</organism>
<dbReference type="InterPro" id="IPR027383">
    <property type="entry name" value="Znf_put"/>
</dbReference>
<dbReference type="InterPro" id="IPR041916">
    <property type="entry name" value="Anti_sigma_zinc_sf"/>
</dbReference>
<protein>
    <submittedName>
        <fullName evidence="5">Anti-sigma factor</fullName>
    </submittedName>
</protein>
<evidence type="ECO:0000256" key="2">
    <source>
        <dbReference type="ARBA" id="ARBA00023163"/>
    </source>
</evidence>
<keyword evidence="3" id="KW-0472">Membrane</keyword>
<dbReference type="Gene3D" id="1.10.10.1320">
    <property type="entry name" value="Anti-sigma factor, zinc-finger domain"/>
    <property type="match status" value="1"/>
</dbReference>